<reference evidence="1 2" key="1">
    <citation type="submission" date="2018-02" db="EMBL/GenBank/DDBJ databases">
        <title>Genomic Encyclopedia of Archaeal and Bacterial Type Strains, Phase II (KMG-II): from individual species to whole genera.</title>
        <authorList>
            <person name="Goeker M."/>
        </authorList>
    </citation>
    <scope>NUCLEOTIDE SEQUENCE [LARGE SCALE GENOMIC DNA]</scope>
    <source>
        <strain evidence="1 2">YU 961-1</strain>
    </source>
</reference>
<gene>
    <name evidence="1" type="ORF">CLV40_13055</name>
</gene>
<protein>
    <recommendedName>
        <fullName evidence="3">Tetratricopeptide repeat protein</fullName>
    </recommendedName>
</protein>
<dbReference type="SUPFAM" id="SSF48452">
    <property type="entry name" value="TPR-like"/>
    <property type="match status" value="1"/>
</dbReference>
<dbReference type="InterPro" id="IPR011990">
    <property type="entry name" value="TPR-like_helical_dom_sf"/>
</dbReference>
<name>A0A2S6GDF5_9PSEU</name>
<sequence length="337" mass="36303">MPSSGKDAAPVAAVMRCFDDLRVELSAPLLAVLLDRTEADTAAALDTLWRAGALTSPTPGWYRPTAPWDELPAPAEEGPARRRLVEHLVTGDLTAREVTAHRPLLLAALAATDADPDLCALVRRLWDTTSGSGLAHDPAWRAALMAAGERAARAWGNRAALAVLLDRSARVAVAEGDDIVAESQYVRALELWHDLADEPHVIATLNALVGLFRAAGRWHRALDAAFELLAEHRRHEQGAAVAATLGLLGELMVGAGRPDAGTHYLEQADAAFAEYPSREHAELLLVLGRQHWSAGAFPRARRAFHRALAVLVDADDARAEEVRRLLRTPDGVPLPVT</sequence>
<dbReference type="EMBL" id="PTIX01000030">
    <property type="protein sequence ID" value="PPK63263.1"/>
    <property type="molecule type" value="Genomic_DNA"/>
</dbReference>
<dbReference type="Gene3D" id="1.25.40.10">
    <property type="entry name" value="Tetratricopeptide repeat domain"/>
    <property type="match status" value="1"/>
</dbReference>
<evidence type="ECO:0000313" key="1">
    <source>
        <dbReference type="EMBL" id="PPK63263.1"/>
    </source>
</evidence>
<evidence type="ECO:0008006" key="3">
    <source>
        <dbReference type="Google" id="ProtNLM"/>
    </source>
</evidence>
<accession>A0A2S6GDF5</accession>
<comment type="caution">
    <text evidence="1">The sequence shown here is derived from an EMBL/GenBank/DDBJ whole genome shotgun (WGS) entry which is preliminary data.</text>
</comment>
<dbReference type="OrthoDB" id="3630376at2"/>
<evidence type="ECO:0000313" key="2">
    <source>
        <dbReference type="Proteomes" id="UP000239203"/>
    </source>
</evidence>
<dbReference type="Proteomes" id="UP000239203">
    <property type="component" value="Unassembled WGS sequence"/>
</dbReference>
<keyword evidence="2" id="KW-1185">Reference proteome</keyword>
<dbReference type="AlphaFoldDB" id="A0A2S6GDF5"/>
<organism evidence="1 2">
    <name type="scientific">Actinokineospora auranticolor</name>
    <dbReference type="NCBI Taxonomy" id="155976"/>
    <lineage>
        <taxon>Bacteria</taxon>
        <taxon>Bacillati</taxon>
        <taxon>Actinomycetota</taxon>
        <taxon>Actinomycetes</taxon>
        <taxon>Pseudonocardiales</taxon>
        <taxon>Pseudonocardiaceae</taxon>
        <taxon>Actinokineospora</taxon>
    </lineage>
</organism>
<dbReference type="RefSeq" id="WP_146108349.1">
    <property type="nucleotide sequence ID" value="NZ_CP154825.1"/>
</dbReference>
<proteinExistence type="predicted"/>